<dbReference type="SMART" id="SM00532">
    <property type="entry name" value="LIGANc"/>
    <property type="match status" value="1"/>
</dbReference>
<dbReference type="SUPFAM" id="SSF56091">
    <property type="entry name" value="DNA ligase/mRNA capping enzyme, catalytic domain"/>
    <property type="match status" value="1"/>
</dbReference>
<dbReference type="InterPro" id="IPR036420">
    <property type="entry name" value="BRCT_dom_sf"/>
</dbReference>
<evidence type="ECO:0000256" key="3">
    <source>
        <dbReference type="ARBA" id="ARBA00022705"/>
    </source>
</evidence>
<dbReference type="InterPro" id="IPR012340">
    <property type="entry name" value="NA-bd_OB-fold"/>
</dbReference>
<name>A0A6C0LRN3_9ZZZZ</name>
<evidence type="ECO:0000259" key="6">
    <source>
        <dbReference type="PROSITE" id="PS50172"/>
    </source>
</evidence>
<dbReference type="InterPro" id="IPR001357">
    <property type="entry name" value="BRCT_dom"/>
</dbReference>
<dbReference type="EC" id="6.5.1.2" evidence="1"/>
<dbReference type="Pfam" id="PF01653">
    <property type="entry name" value="DNA_ligase_aden"/>
    <property type="match status" value="1"/>
</dbReference>
<reference evidence="7" key="1">
    <citation type="journal article" date="2020" name="Nature">
        <title>Giant virus diversity and host interactions through global metagenomics.</title>
        <authorList>
            <person name="Schulz F."/>
            <person name="Roux S."/>
            <person name="Paez-Espino D."/>
            <person name="Jungbluth S."/>
            <person name="Walsh D.A."/>
            <person name="Denef V.J."/>
            <person name="McMahon K.D."/>
            <person name="Konstantinidis K.T."/>
            <person name="Eloe-Fadrosh E.A."/>
            <person name="Kyrpides N.C."/>
            <person name="Woyke T."/>
        </authorList>
    </citation>
    <scope>NUCLEOTIDE SEQUENCE</scope>
    <source>
        <strain evidence="7">GVMAG-S-1014582-52</strain>
    </source>
</reference>
<sequence length="634" mass="72889">MDLINKINKISTIWEILPDLTVKQLEAIIKLASDSYYNSHLSLLSDSNYDILVDRLKELKPNAKVLNVGAPIRGKKIKLPYWMGSMDKMKSDNSLIEKWINIYKGPYLISDKLDGISCLLIIKNGQIFLYTRGDGKYGQNISHLLNFCNISINYLINEKINTVIRGELIMTKENFKKYEKIMANARNMVAGIVNSKEKSLNKRHAKDVDFVAYEIIDPILAPFNQMKQLNKWRLNVVQHDLYESIVLEILHSILEKRKKKSIYEIDGIIITDNNRHVRNTTGNPSYSFAFKGMTPTADVKVIEVLWKPQKDGHIIPRIHFEKVHLSQVDLEYTTGFNANFIEKNFIGPGAIITIIRSGDVIPYITRIKKPSKISGFPNVSYIWDKNHVNIILKNVNKNKNVIIIRLVKFMRDIGVENMSEGIITKLVNNGFNTVPKLMKITISDMIKIDGFGLKLAKKLYNNIQKRMSDLNVLVLMVASNCFGRGFAEAKIKKILDTYPNIVNEYKVLDKAKWREKLMSLYGFDKITTDKFLISLPIFIEFYKIVEKITPIKKYIIQISSKKFENQIIVFTGFRNINWKEFIENGGGKVTTNVSKNTTLLIYNDDDESSSKFLMAKKLGIKVIKKSDFAKKFNL</sequence>
<feature type="domain" description="BRCT" evidence="6">
    <location>
        <begin position="558"/>
        <end position="626"/>
    </location>
</feature>
<dbReference type="SUPFAM" id="SSF50249">
    <property type="entry name" value="Nucleic acid-binding proteins"/>
    <property type="match status" value="1"/>
</dbReference>
<dbReference type="InterPro" id="IPR013840">
    <property type="entry name" value="DNAligase_N"/>
</dbReference>
<dbReference type="Pfam" id="PF00533">
    <property type="entry name" value="BRCT"/>
    <property type="match status" value="1"/>
</dbReference>
<dbReference type="SUPFAM" id="SSF52113">
    <property type="entry name" value="BRCT domain"/>
    <property type="match status" value="1"/>
</dbReference>
<evidence type="ECO:0000256" key="1">
    <source>
        <dbReference type="ARBA" id="ARBA00012722"/>
    </source>
</evidence>
<protein>
    <recommendedName>
        <fullName evidence="1">DNA ligase (NAD(+))</fullName>
        <ecNumber evidence="1">6.5.1.2</ecNumber>
    </recommendedName>
</protein>
<dbReference type="AlphaFoldDB" id="A0A6C0LRN3"/>
<dbReference type="CDD" id="cd17748">
    <property type="entry name" value="BRCT_DNA_ligase_like"/>
    <property type="match status" value="1"/>
</dbReference>
<organism evidence="7">
    <name type="scientific">viral metagenome</name>
    <dbReference type="NCBI Taxonomy" id="1070528"/>
    <lineage>
        <taxon>unclassified sequences</taxon>
        <taxon>metagenomes</taxon>
        <taxon>organismal metagenomes</taxon>
    </lineage>
</organism>
<dbReference type="SUPFAM" id="SSF47794">
    <property type="entry name" value="Rad51 N-terminal domain-like"/>
    <property type="match status" value="1"/>
</dbReference>
<accession>A0A6C0LRN3</accession>
<dbReference type="SMART" id="SM00292">
    <property type="entry name" value="BRCT"/>
    <property type="match status" value="1"/>
</dbReference>
<keyword evidence="2" id="KW-0436">Ligase</keyword>
<dbReference type="Gene3D" id="3.30.470.30">
    <property type="entry name" value="DNA ligase/mRNA capping enzyme"/>
    <property type="match status" value="1"/>
</dbReference>
<evidence type="ECO:0000256" key="4">
    <source>
        <dbReference type="ARBA" id="ARBA00023027"/>
    </source>
</evidence>
<keyword evidence="3" id="KW-0235">DNA replication</keyword>
<dbReference type="GO" id="GO:0006260">
    <property type="term" value="P:DNA replication"/>
    <property type="evidence" value="ECO:0007669"/>
    <property type="project" value="UniProtKB-KW"/>
</dbReference>
<dbReference type="Gene3D" id="1.10.287.610">
    <property type="entry name" value="Helix hairpin bin"/>
    <property type="match status" value="1"/>
</dbReference>
<dbReference type="Gene3D" id="1.10.150.20">
    <property type="entry name" value="5' to 3' exonuclease, C-terminal subdomain"/>
    <property type="match status" value="1"/>
</dbReference>
<dbReference type="Gene3D" id="2.40.50.140">
    <property type="entry name" value="Nucleic acid-binding proteins"/>
    <property type="match status" value="1"/>
</dbReference>
<evidence type="ECO:0000313" key="7">
    <source>
        <dbReference type="EMBL" id="QHU33073.1"/>
    </source>
</evidence>
<keyword evidence="4" id="KW-0520">NAD</keyword>
<evidence type="ECO:0000256" key="2">
    <source>
        <dbReference type="ARBA" id="ARBA00022598"/>
    </source>
</evidence>
<dbReference type="GO" id="GO:0000166">
    <property type="term" value="F:nucleotide binding"/>
    <property type="evidence" value="ECO:0007669"/>
    <property type="project" value="InterPro"/>
</dbReference>
<dbReference type="Gene3D" id="3.40.50.10190">
    <property type="entry name" value="BRCT domain"/>
    <property type="match status" value="1"/>
</dbReference>
<evidence type="ECO:0000256" key="5">
    <source>
        <dbReference type="ARBA" id="ARBA00034005"/>
    </source>
</evidence>
<dbReference type="PROSITE" id="PS50172">
    <property type="entry name" value="BRCT"/>
    <property type="match status" value="1"/>
</dbReference>
<dbReference type="GO" id="GO:0006281">
    <property type="term" value="P:DNA repair"/>
    <property type="evidence" value="ECO:0007669"/>
    <property type="project" value="InterPro"/>
</dbReference>
<comment type="catalytic activity">
    <reaction evidence="5">
        <text>NAD(+) + (deoxyribonucleotide)n-3'-hydroxyl + 5'-phospho-(deoxyribonucleotide)m = (deoxyribonucleotide)n+m + AMP + beta-nicotinamide D-nucleotide.</text>
        <dbReference type="EC" id="6.5.1.2"/>
    </reaction>
</comment>
<dbReference type="GO" id="GO:0003911">
    <property type="term" value="F:DNA ligase (NAD+) activity"/>
    <property type="evidence" value="ECO:0007669"/>
    <property type="project" value="UniProtKB-EC"/>
</dbReference>
<dbReference type="EMBL" id="MN740556">
    <property type="protein sequence ID" value="QHU33073.1"/>
    <property type="molecule type" value="Genomic_DNA"/>
</dbReference>
<dbReference type="InterPro" id="IPR010995">
    <property type="entry name" value="DNA_repair_Rad51/TF_NusA_a-hlx"/>
</dbReference>
<dbReference type="InterPro" id="IPR013839">
    <property type="entry name" value="DNAligase_adenylation"/>
</dbReference>
<proteinExistence type="predicted"/>